<keyword evidence="5" id="KW-1185">Reference proteome</keyword>
<dbReference type="InterPro" id="IPR015421">
    <property type="entry name" value="PyrdxlP-dep_Trfase_major"/>
</dbReference>
<sequence>MIKLAKDGGVPTRTKSFPEWPIFGEMEEHLLLEVLHSGKWGGTGRIQLPEAERQFAAVHDAKHAITVVNGTVAITIALQAAGVQPGDEVIMPPYTFFATASAALMFGAIPVFVDVEENTLLLDANKVEAAITPKTKAIIPVHIGGAMADMTQLKAIADKYKLRIIEDSAQAVGARWNGLGAGTIGDLGTFSFQSTKNINSGEGGMILTQSDEMADLAWSLINAGRVRSGEWYQHENVGWNLRMTEFQAAILIGQLSRLEQQMVTREKNAKLLEELMRNIEGIRVLDRDPRITRHANHLFLFKLVPELAERVSKREVCSTIGAEGIPVHEGYVSLNLNPAIIEGIREWTGETRTYSCPVSERACLKEALWMHQNVLLGDEQDMYDIAQAITKVLQSYS</sequence>
<gene>
    <name evidence="4" type="ORF">GC093_17375</name>
</gene>
<keyword evidence="4" id="KW-0808">Transferase</keyword>
<evidence type="ECO:0000256" key="1">
    <source>
        <dbReference type="PIRSR" id="PIRSR000390-1"/>
    </source>
</evidence>
<dbReference type="GO" id="GO:0030170">
    <property type="term" value="F:pyridoxal phosphate binding"/>
    <property type="evidence" value="ECO:0007669"/>
    <property type="project" value="TreeGrafter"/>
</dbReference>
<dbReference type="InterPro" id="IPR015422">
    <property type="entry name" value="PyrdxlP-dep_Trfase_small"/>
</dbReference>
<dbReference type="Pfam" id="PF01041">
    <property type="entry name" value="DegT_DnrJ_EryC1"/>
    <property type="match status" value="1"/>
</dbReference>
<dbReference type="AlphaFoldDB" id="A0A972GUY7"/>
<evidence type="ECO:0000313" key="5">
    <source>
        <dbReference type="Proteomes" id="UP000641588"/>
    </source>
</evidence>
<dbReference type="Proteomes" id="UP000641588">
    <property type="component" value="Unassembled WGS sequence"/>
</dbReference>
<dbReference type="Gene3D" id="3.90.1150.10">
    <property type="entry name" value="Aspartate Aminotransferase, domain 1"/>
    <property type="match status" value="1"/>
</dbReference>
<dbReference type="PANTHER" id="PTHR30244">
    <property type="entry name" value="TRANSAMINASE"/>
    <property type="match status" value="1"/>
</dbReference>
<keyword evidence="4" id="KW-0032">Aminotransferase</keyword>
<dbReference type="InterPro" id="IPR015424">
    <property type="entry name" value="PyrdxlP-dep_Trfase"/>
</dbReference>
<keyword evidence="2 3" id="KW-0663">Pyridoxal phosphate</keyword>
<evidence type="ECO:0000256" key="2">
    <source>
        <dbReference type="PIRSR" id="PIRSR000390-2"/>
    </source>
</evidence>
<dbReference type="GO" id="GO:0000271">
    <property type="term" value="P:polysaccharide biosynthetic process"/>
    <property type="evidence" value="ECO:0007669"/>
    <property type="project" value="TreeGrafter"/>
</dbReference>
<feature type="modified residue" description="N6-(pyridoxal phosphate)lysine" evidence="2">
    <location>
        <position position="196"/>
    </location>
</feature>
<protein>
    <submittedName>
        <fullName evidence="4">Aminotransferase class I/II-fold pyridoxal phosphate-dependent enzyme</fullName>
    </submittedName>
</protein>
<dbReference type="PANTHER" id="PTHR30244:SF34">
    <property type="entry name" value="DTDP-4-AMINO-4,6-DIDEOXYGALACTOSE TRANSAMINASE"/>
    <property type="match status" value="1"/>
</dbReference>
<proteinExistence type="inferred from homology"/>
<comment type="caution">
    <text evidence="4">The sequence shown here is derived from an EMBL/GenBank/DDBJ whole genome shotgun (WGS) entry which is preliminary data.</text>
</comment>
<feature type="active site" description="Proton acceptor" evidence="1">
    <location>
        <position position="196"/>
    </location>
</feature>
<dbReference type="InterPro" id="IPR000653">
    <property type="entry name" value="DegT/StrS_aminotransferase"/>
</dbReference>
<name>A0A972GUY7_9BACL</name>
<evidence type="ECO:0000313" key="4">
    <source>
        <dbReference type="EMBL" id="NOU94979.1"/>
    </source>
</evidence>
<dbReference type="Gene3D" id="3.40.640.10">
    <property type="entry name" value="Type I PLP-dependent aspartate aminotransferase-like (Major domain)"/>
    <property type="match status" value="1"/>
</dbReference>
<comment type="similarity">
    <text evidence="3">Belongs to the DegT/DnrJ/EryC1 family.</text>
</comment>
<dbReference type="PIRSF" id="PIRSF000390">
    <property type="entry name" value="PLP_StrS"/>
    <property type="match status" value="1"/>
</dbReference>
<accession>A0A972GUY7</accession>
<reference evidence="4" key="1">
    <citation type="submission" date="2019-10" db="EMBL/GenBank/DDBJ databases">
        <title>Description of Paenibacillus glebae sp. nov.</title>
        <authorList>
            <person name="Carlier A."/>
            <person name="Qi S."/>
        </authorList>
    </citation>
    <scope>NUCLEOTIDE SEQUENCE</scope>
    <source>
        <strain evidence="4">LMG 31456</strain>
    </source>
</reference>
<dbReference type="RefSeq" id="WP_171653202.1">
    <property type="nucleotide sequence ID" value="NZ_WHOD01000067.1"/>
</dbReference>
<dbReference type="EMBL" id="WHOD01000067">
    <property type="protein sequence ID" value="NOU94979.1"/>
    <property type="molecule type" value="Genomic_DNA"/>
</dbReference>
<organism evidence="4 5">
    <name type="scientific">Paenibacillus foliorum</name>
    <dbReference type="NCBI Taxonomy" id="2654974"/>
    <lineage>
        <taxon>Bacteria</taxon>
        <taxon>Bacillati</taxon>
        <taxon>Bacillota</taxon>
        <taxon>Bacilli</taxon>
        <taxon>Bacillales</taxon>
        <taxon>Paenibacillaceae</taxon>
        <taxon>Paenibacillus</taxon>
    </lineage>
</organism>
<evidence type="ECO:0000256" key="3">
    <source>
        <dbReference type="RuleBase" id="RU004508"/>
    </source>
</evidence>
<dbReference type="CDD" id="cd00616">
    <property type="entry name" value="AHBA_syn"/>
    <property type="match status" value="1"/>
</dbReference>
<dbReference type="SUPFAM" id="SSF53383">
    <property type="entry name" value="PLP-dependent transferases"/>
    <property type="match status" value="1"/>
</dbReference>
<dbReference type="GO" id="GO:0008483">
    <property type="term" value="F:transaminase activity"/>
    <property type="evidence" value="ECO:0007669"/>
    <property type="project" value="UniProtKB-KW"/>
</dbReference>